<keyword evidence="1" id="KW-1133">Transmembrane helix</keyword>
<proteinExistence type="predicted"/>
<dbReference type="STRING" id="1236970.JCM9140_4319"/>
<evidence type="ECO:0000313" key="2">
    <source>
        <dbReference type="EMBL" id="GAE28124.1"/>
    </source>
</evidence>
<protein>
    <submittedName>
        <fullName evidence="2">Uncharacterized protein</fullName>
    </submittedName>
</protein>
<dbReference type="Proteomes" id="UP000018890">
    <property type="component" value="Unassembled WGS sequence"/>
</dbReference>
<comment type="caution">
    <text evidence="2">The sequence shown here is derived from an EMBL/GenBank/DDBJ whole genome shotgun (WGS) entry which is preliminary data.</text>
</comment>
<organism evidence="2 3">
    <name type="scientific">Halalkalibacter wakoensis JCM 9140</name>
    <dbReference type="NCBI Taxonomy" id="1236970"/>
    <lineage>
        <taxon>Bacteria</taxon>
        <taxon>Bacillati</taxon>
        <taxon>Bacillota</taxon>
        <taxon>Bacilli</taxon>
        <taxon>Bacillales</taxon>
        <taxon>Bacillaceae</taxon>
        <taxon>Halalkalibacter</taxon>
    </lineage>
</organism>
<keyword evidence="1" id="KW-0812">Transmembrane</keyword>
<gene>
    <name evidence="2" type="ORF">JCM9140_4319</name>
</gene>
<dbReference type="AlphaFoldDB" id="W4Q9Q8"/>
<evidence type="ECO:0000256" key="1">
    <source>
        <dbReference type="SAM" id="Phobius"/>
    </source>
</evidence>
<reference evidence="2" key="1">
    <citation type="journal article" date="2014" name="Genome Announc.">
        <title>Draft Genome Sequences of Three Alkaliphilic Bacillus Strains, Bacillus wakoensis JCM 9140T, Bacillus akibai JCM 9157T, and Bacillus hemicellulosilyticus JCM 9152T.</title>
        <authorList>
            <person name="Yuki M."/>
            <person name="Oshima K."/>
            <person name="Suda W."/>
            <person name="Oshida Y."/>
            <person name="Kitamura K."/>
            <person name="Iida T."/>
            <person name="Hattori M."/>
            <person name="Ohkuma M."/>
        </authorList>
    </citation>
    <scope>NUCLEOTIDE SEQUENCE [LARGE SCALE GENOMIC DNA]</scope>
    <source>
        <strain evidence="2">JCM 9140</strain>
    </source>
</reference>
<sequence length="57" mass="6418">MSAVTVKEAKTIKTLNNIAESGLNVFKEGYSLIMIVRIQMPFLYVVSICILWNLEAI</sequence>
<feature type="transmembrane region" description="Helical" evidence="1">
    <location>
        <begin position="30"/>
        <end position="54"/>
    </location>
</feature>
<accession>W4Q9Q8</accession>
<evidence type="ECO:0000313" key="3">
    <source>
        <dbReference type="Proteomes" id="UP000018890"/>
    </source>
</evidence>
<name>W4Q9Q8_9BACI</name>
<keyword evidence="3" id="KW-1185">Reference proteome</keyword>
<dbReference type="EMBL" id="BAUT01000083">
    <property type="protein sequence ID" value="GAE28124.1"/>
    <property type="molecule type" value="Genomic_DNA"/>
</dbReference>
<keyword evidence="1" id="KW-0472">Membrane</keyword>